<evidence type="ECO:0000259" key="1">
    <source>
        <dbReference type="Pfam" id="PF16013"/>
    </source>
</evidence>
<evidence type="ECO:0000259" key="2">
    <source>
        <dbReference type="Pfam" id="PF21021"/>
    </source>
</evidence>
<organism evidence="3 4">
    <name type="scientific">Phyllotreta striolata</name>
    <name type="common">Striped flea beetle</name>
    <name type="synonym">Crioceris striolata</name>
    <dbReference type="NCBI Taxonomy" id="444603"/>
    <lineage>
        <taxon>Eukaryota</taxon>
        <taxon>Metazoa</taxon>
        <taxon>Ecdysozoa</taxon>
        <taxon>Arthropoda</taxon>
        <taxon>Hexapoda</taxon>
        <taxon>Insecta</taxon>
        <taxon>Pterygota</taxon>
        <taxon>Neoptera</taxon>
        <taxon>Endopterygota</taxon>
        <taxon>Coleoptera</taxon>
        <taxon>Polyphaga</taxon>
        <taxon>Cucujiformia</taxon>
        <taxon>Chrysomeloidea</taxon>
        <taxon>Chrysomelidae</taxon>
        <taxon>Galerucinae</taxon>
        <taxon>Alticini</taxon>
        <taxon>Phyllotreta</taxon>
    </lineage>
</organism>
<evidence type="ECO:0000313" key="3">
    <source>
        <dbReference type="EMBL" id="CAG9863229.1"/>
    </source>
</evidence>
<dbReference type="OrthoDB" id="6512497at2759"/>
<sequence>MEGEKFITIIIKSHFERIIELYEFDTVELLQIAIHRIFDIEPKKQLIKGWKNIPESDDTTLNFCLDRNKVNYLILSKTTTEDECTMTISKNLESLELEAVRSCYTQTRHFISTPHLNFNLVTFQKAISEVFTVPPDQRKAICLYLHNSNSPFPERFFKMIQHESLSLMIMNKFYMIGWDVQSEKHHSALGIALTEADLIHLRSFIETKMCAAFIIQYIEGTVKVQVTLADGITNEELYKHVRNNHDFLIARRLQLTCTETDQCETRTLEVDSNGFQSLMGERLGDRDYTSYSFDEHELMKKNIGFALFGPPEETTSYNSKQKKKIQQIYEAIVKYHFSEHNGQIELSVIFNCTEPLPDDKASRKKKNPKYNPDADIIPVPVFVIRKCRAGRNPCRILIDDVGRKYESWTSYINNNKLDECVMVLPKDGKYAFIGDRVQLERHPSPSCGIGSKILKVGDVASIVGSLGSGGVMLAGAAAGITTIAVAPVALIGAGIVGAGAGVYGLGRGIGNLVDRVKHDQSLSFADSEARGIYFNLLAGSMGFVGAGVNVAVSQLAARGIEIGKGVGIAVNTLGVANIGVSGASVINSTYDVFDQWLNEHQAPSMLTIVQLSASLLFFGNSVYNFQTCQVIVDEAQGKVLQDYSQSLRSNRHRKTFNKMMKETVRRCEGNQMRGQAEVIKTIRNIPNKDEVFAVLTRTNKLMNEKGVKFFAGDGTIQLNGYIINMNDFMILNKQEASTFLSNLPLNENVTVNDTNAFINKYSLTNWTNSPNWMYFAAYALRLIGRYESDVQGMLMQIARDVSNAVQKYVDSYLNEIIDRNLWTSKVLKWVMEYYSGKSVEFLKTFKKWLATGDCNYFKENYVDLSGIVTERNVKIISMLIRLSFKEGKLNSHEFLEITDYVMKLTLKKICKYRKDEERSKEINQNDTKQCTKVQCKICDGYYFQY</sequence>
<feature type="domain" description="Fas-associated factor 1/2-like UAS" evidence="2">
    <location>
        <begin position="113"/>
        <end position="214"/>
    </location>
</feature>
<evidence type="ECO:0000313" key="4">
    <source>
        <dbReference type="Proteomes" id="UP001153712"/>
    </source>
</evidence>
<proteinExistence type="predicted"/>
<name>A0A9N9TVR4_PHYSR</name>
<dbReference type="Gene3D" id="3.40.30.10">
    <property type="entry name" value="Glutaredoxin"/>
    <property type="match status" value="1"/>
</dbReference>
<dbReference type="AlphaFoldDB" id="A0A9N9TVR4"/>
<accession>A0A9N9TVR4</accession>
<reference evidence="3" key="1">
    <citation type="submission" date="2022-01" db="EMBL/GenBank/DDBJ databases">
        <authorList>
            <person name="King R."/>
        </authorList>
    </citation>
    <scope>NUCLEOTIDE SEQUENCE</scope>
</reference>
<keyword evidence="4" id="KW-1185">Reference proteome</keyword>
<dbReference type="InterPro" id="IPR031962">
    <property type="entry name" value="DUF4781"/>
</dbReference>
<dbReference type="PANTHER" id="PTHR21115:SF0">
    <property type="entry name" value="GH06117P-RELATED"/>
    <property type="match status" value="1"/>
</dbReference>
<dbReference type="Pfam" id="PF21021">
    <property type="entry name" value="FAF1"/>
    <property type="match status" value="1"/>
</dbReference>
<dbReference type="Pfam" id="PF16013">
    <property type="entry name" value="DUF4781"/>
    <property type="match status" value="1"/>
</dbReference>
<feature type="domain" description="DUF4781" evidence="1">
    <location>
        <begin position="379"/>
        <end position="682"/>
    </location>
</feature>
<protein>
    <recommendedName>
        <fullName evidence="5">DUF4781 domain-containing protein</fullName>
    </recommendedName>
</protein>
<evidence type="ECO:0008006" key="5">
    <source>
        <dbReference type="Google" id="ProtNLM"/>
    </source>
</evidence>
<dbReference type="InterPro" id="IPR049483">
    <property type="entry name" value="FAF1_2-like_UAS"/>
</dbReference>
<dbReference type="Proteomes" id="UP001153712">
    <property type="component" value="Chromosome 6"/>
</dbReference>
<gene>
    <name evidence="3" type="ORF">PHYEVI_LOCUS9527</name>
</gene>
<dbReference type="EMBL" id="OU900099">
    <property type="protein sequence ID" value="CAG9863229.1"/>
    <property type="molecule type" value="Genomic_DNA"/>
</dbReference>
<dbReference type="PANTHER" id="PTHR21115">
    <property type="entry name" value="GH06117P-RELATED"/>
    <property type="match status" value="1"/>
</dbReference>